<evidence type="ECO:0000256" key="2">
    <source>
        <dbReference type="ARBA" id="ARBA00022723"/>
    </source>
</evidence>
<dbReference type="PANTHER" id="PTHR45953">
    <property type="entry name" value="IDURONATE 2-SULFATASE"/>
    <property type="match status" value="1"/>
</dbReference>
<dbReference type="Pfam" id="PF00884">
    <property type="entry name" value="Sulfatase"/>
    <property type="match status" value="1"/>
</dbReference>
<keyword evidence="6" id="KW-1185">Reference proteome</keyword>
<evidence type="ECO:0000313" key="6">
    <source>
        <dbReference type="Proteomes" id="UP001214250"/>
    </source>
</evidence>
<protein>
    <submittedName>
        <fullName evidence="5">Sulfatase-like hydrolase/transferase</fullName>
    </submittedName>
</protein>
<dbReference type="EMBL" id="CP117811">
    <property type="protein sequence ID" value="WDE95737.1"/>
    <property type="molecule type" value="Genomic_DNA"/>
</dbReference>
<dbReference type="InterPro" id="IPR024607">
    <property type="entry name" value="Sulfatase_CS"/>
</dbReference>
<evidence type="ECO:0000256" key="1">
    <source>
        <dbReference type="ARBA" id="ARBA00008779"/>
    </source>
</evidence>
<evidence type="ECO:0000313" key="5">
    <source>
        <dbReference type="EMBL" id="WDE95737.1"/>
    </source>
</evidence>
<comment type="similarity">
    <text evidence="1">Belongs to the sulfatase family.</text>
</comment>
<name>A0ABY7VPU8_9BACT</name>
<dbReference type="SUPFAM" id="SSF53649">
    <property type="entry name" value="Alkaline phosphatase-like"/>
    <property type="match status" value="1"/>
</dbReference>
<feature type="domain" description="Sulfatase N-terminal" evidence="4">
    <location>
        <begin position="20"/>
        <end position="90"/>
    </location>
</feature>
<evidence type="ECO:0000259" key="4">
    <source>
        <dbReference type="Pfam" id="PF00884"/>
    </source>
</evidence>
<keyword evidence="2" id="KW-0479">Metal-binding</keyword>
<dbReference type="RefSeq" id="WP_274149475.1">
    <property type="nucleotide sequence ID" value="NZ_CP117811.1"/>
</dbReference>
<dbReference type="PANTHER" id="PTHR45953:SF1">
    <property type="entry name" value="IDURONATE 2-SULFATASE"/>
    <property type="match status" value="1"/>
</dbReference>
<dbReference type="PROSITE" id="PS00523">
    <property type="entry name" value="SULFATASE_1"/>
    <property type="match status" value="1"/>
</dbReference>
<dbReference type="Proteomes" id="UP001214250">
    <property type="component" value="Chromosome 1"/>
</dbReference>
<proteinExistence type="inferred from homology"/>
<dbReference type="InterPro" id="IPR000917">
    <property type="entry name" value="Sulfatase_N"/>
</dbReference>
<reference evidence="5 6" key="1">
    <citation type="submission" date="2023-02" db="EMBL/GenBank/DDBJ databases">
        <title>Genome sequence of Lentisphaera profundi SAORIC-696.</title>
        <authorList>
            <person name="Kim e."/>
            <person name="Cho J.-C."/>
            <person name="Choi A."/>
            <person name="Kang I."/>
        </authorList>
    </citation>
    <scope>NUCLEOTIDE SEQUENCE [LARGE SCALE GENOMIC DNA]</scope>
    <source>
        <strain evidence="5 6">SAORIC-696</strain>
    </source>
</reference>
<gene>
    <name evidence="5" type="ORF">PQO03_08415</name>
</gene>
<organism evidence="5 6">
    <name type="scientific">Lentisphaera profundi</name>
    <dbReference type="NCBI Taxonomy" id="1658616"/>
    <lineage>
        <taxon>Bacteria</taxon>
        <taxon>Pseudomonadati</taxon>
        <taxon>Lentisphaerota</taxon>
        <taxon>Lentisphaeria</taxon>
        <taxon>Lentisphaerales</taxon>
        <taxon>Lentisphaeraceae</taxon>
        <taxon>Lentisphaera</taxon>
    </lineage>
</organism>
<accession>A0ABY7VPU8</accession>
<sequence length="95" mass="10590">MYRLFLIISALTSSLYANKPNVLLILIDDLTQDVGRYYAESAKVMPNFDQLKARGMSFSNAWCQAPLCGPSRASMMTGLYPSSTGIYGHIRAYSR</sequence>
<keyword evidence="3" id="KW-0378">Hydrolase</keyword>
<dbReference type="Gene3D" id="3.40.720.10">
    <property type="entry name" value="Alkaline Phosphatase, subunit A"/>
    <property type="match status" value="1"/>
</dbReference>
<evidence type="ECO:0000256" key="3">
    <source>
        <dbReference type="ARBA" id="ARBA00022801"/>
    </source>
</evidence>
<dbReference type="InterPro" id="IPR017850">
    <property type="entry name" value="Alkaline_phosphatase_core_sf"/>
</dbReference>